<evidence type="ECO:0000313" key="1">
    <source>
        <dbReference type="EMBL" id="MDQ9124993.1"/>
    </source>
</evidence>
<sequence length="148" mass="16229">MTKSPTRFEPDVGFVTGAPEMYVNTAGSYIKFEDYEQLKQRLDAVVAENAVLKSLNSALCTELQEYETDDSEFGPVPQSVVLAFSTETPTTDSVLAAVEAKAVEKYAEQQEEKSSDAERAGAKHLGTAHEFAALQARAYVARMREGRV</sequence>
<comment type="caution">
    <text evidence="1">The sequence shown here is derived from an EMBL/GenBank/DDBJ whole genome shotgun (WGS) entry which is preliminary data.</text>
</comment>
<dbReference type="RefSeq" id="WP_309046439.1">
    <property type="nucleotide sequence ID" value="NZ_JAVIGA010000001.1"/>
</dbReference>
<dbReference type="EMBL" id="JAVIGA010000001">
    <property type="protein sequence ID" value="MDQ9124993.1"/>
    <property type="molecule type" value="Genomic_DNA"/>
</dbReference>
<proteinExistence type="predicted"/>
<name>A0AAJ1Y795_SERFO</name>
<protein>
    <submittedName>
        <fullName evidence="1">Uncharacterized protein</fullName>
    </submittedName>
</protein>
<dbReference type="Proteomes" id="UP001224622">
    <property type="component" value="Unassembled WGS sequence"/>
</dbReference>
<accession>A0AAJ1Y795</accession>
<dbReference type="AlphaFoldDB" id="A0AAJ1Y795"/>
<evidence type="ECO:0000313" key="2">
    <source>
        <dbReference type="Proteomes" id="UP001224622"/>
    </source>
</evidence>
<reference evidence="1" key="1">
    <citation type="submission" date="2023-08" db="EMBL/GenBank/DDBJ databases">
        <title>The Comparative Genomic Analysis of Yersiniaceae from Polar Regions.</title>
        <authorList>
            <person name="Goncharov A."/>
            <person name="Aslanov B."/>
            <person name="Kolodzhieva V."/>
            <person name="Azarov D."/>
            <person name="Mochov A."/>
            <person name="Lebedeva E."/>
        </authorList>
    </citation>
    <scope>NUCLEOTIDE SEQUENCE</scope>
    <source>
        <strain evidence="1">Vf</strain>
    </source>
</reference>
<organism evidence="1 2">
    <name type="scientific">Serratia fonticola</name>
    <dbReference type="NCBI Taxonomy" id="47917"/>
    <lineage>
        <taxon>Bacteria</taxon>
        <taxon>Pseudomonadati</taxon>
        <taxon>Pseudomonadota</taxon>
        <taxon>Gammaproteobacteria</taxon>
        <taxon>Enterobacterales</taxon>
        <taxon>Yersiniaceae</taxon>
        <taxon>Serratia</taxon>
    </lineage>
</organism>
<gene>
    <name evidence="1" type="ORF">RDT67_00975</name>
</gene>